<dbReference type="GO" id="GO:0005737">
    <property type="term" value="C:cytoplasm"/>
    <property type="evidence" value="ECO:0007669"/>
    <property type="project" value="TreeGrafter"/>
</dbReference>
<dbReference type="InterPro" id="IPR050167">
    <property type="entry name" value="Ser_Thr_protein_kinase"/>
</dbReference>
<gene>
    <name evidence="2" type="ORF">EJD97_024526</name>
</gene>
<accession>A0A6N2CFF5</accession>
<reference evidence="2" key="1">
    <citation type="submission" date="2019-05" db="EMBL/GenBank/DDBJ databases">
        <title>The de novo reference genome and transcriptome assemblies of the wild tomato species Solanum chilense.</title>
        <authorList>
            <person name="Stam R."/>
            <person name="Nosenko T."/>
            <person name="Hoerger A.C."/>
            <person name="Stephan W."/>
            <person name="Seidel M.A."/>
            <person name="Kuhn J.M.M."/>
            <person name="Haberer G."/>
            <person name="Tellier A."/>
        </authorList>
    </citation>
    <scope>NUCLEOTIDE SEQUENCE</scope>
    <source>
        <tissue evidence="2">Mature leaves</tissue>
    </source>
</reference>
<dbReference type="InterPro" id="IPR001245">
    <property type="entry name" value="Ser-Thr/Tyr_kinase_cat_dom"/>
</dbReference>
<dbReference type="GO" id="GO:0004672">
    <property type="term" value="F:protein kinase activity"/>
    <property type="evidence" value="ECO:0007669"/>
    <property type="project" value="InterPro"/>
</dbReference>
<organism evidence="2">
    <name type="scientific">Solanum chilense</name>
    <name type="common">Tomato</name>
    <name type="synonym">Lycopersicon chilense</name>
    <dbReference type="NCBI Taxonomy" id="4083"/>
    <lineage>
        <taxon>Eukaryota</taxon>
        <taxon>Viridiplantae</taxon>
        <taxon>Streptophyta</taxon>
        <taxon>Embryophyta</taxon>
        <taxon>Tracheophyta</taxon>
        <taxon>Spermatophyta</taxon>
        <taxon>Magnoliopsida</taxon>
        <taxon>eudicotyledons</taxon>
        <taxon>Gunneridae</taxon>
        <taxon>Pentapetalae</taxon>
        <taxon>asterids</taxon>
        <taxon>lamiids</taxon>
        <taxon>Solanales</taxon>
        <taxon>Solanaceae</taxon>
        <taxon>Solanoideae</taxon>
        <taxon>Solaneae</taxon>
        <taxon>Solanum</taxon>
        <taxon>Solanum subgen. Lycopersicon</taxon>
    </lineage>
</organism>
<protein>
    <recommendedName>
        <fullName evidence="1">Protein kinase domain-containing protein</fullName>
    </recommendedName>
</protein>
<comment type="caution">
    <text evidence="2">The sequence shown here is derived from an EMBL/GenBank/DDBJ whole genome shotgun (WGS) entry which is preliminary data.</text>
</comment>
<feature type="non-terminal residue" evidence="2">
    <location>
        <position position="1"/>
    </location>
</feature>
<dbReference type="Pfam" id="PF07714">
    <property type="entry name" value="PK_Tyr_Ser-Thr"/>
    <property type="match status" value="1"/>
</dbReference>
<dbReference type="SUPFAM" id="SSF56112">
    <property type="entry name" value="Protein kinase-like (PK-like)"/>
    <property type="match status" value="1"/>
</dbReference>
<dbReference type="AlphaFoldDB" id="A0A6N2CFF5"/>
<proteinExistence type="predicted"/>
<dbReference type="InterPro" id="IPR011009">
    <property type="entry name" value="Kinase-like_dom_sf"/>
</dbReference>
<dbReference type="PANTHER" id="PTHR23257">
    <property type="entry name" value="SERINE-THREONINE PROTEIN KINASE"/>
    <property type="match status" value="1"/>
</dbReference>
<dbReference type="GO" id="GO:0005524">
    <property type="term" value="F:ATP binding"/>
    <property type="evidence" value="ECO:0007669"/>
    <property type="project" value="InterPro"/>
</dbReference>
<dbReference type="GO" id="GO:0007165">
    <property type="term" value="P:signal transduction"/>
    <property type="evidence" value="ECO:0007669"/>
    <property type="project" value="TreeGrafter"/>
</dbReference>
<evidence type="ECO:0000259" key="1">
    <source>
        <dbReference type="PROSITE" id="PS50011"/>
    </source>
</evidence>
<sequence>YTQKVDVYSFGIVVWELILRLLPYPSMSVVQAAFDVVNKSARPIIPNGFFPILSDIMTCCWDSDPNKRPTISQVVKMLETAEKKL</sequence>
<name>A0A6N2CFF5_SOLCI</name>
<evidence type="ECO:0000313" key="2">
    <source>
        <dbReference type="EMBL" id="TMX05326.1"/>
    </source>
</evidence>
<dbReference type="InterPro" id="IPR000719">
    <property type="entry name" value="Prot_kinase_dom"/>
</dbReference>
<feature type="domain" description="Protein kinase" evidence="1">
    <location>
        <begin position="1"/>
        <end position="85"/>
    </location>
</feature>
<dbReference type="EMBL" id="RXGB01000086">
    <property type="protein sequence ID" value="TMX05326.1"/>
    <property type="molecule type" value="Genomic_DNA"/>
</dbReference>
<dbReference type="PANTHER" id="PTHR23257:SF880">
    <property type="entry name" value="SERINE_THREONINE-PROTEIN KINASE HT1-LIKE"/>
    <property type="match status" value="1"/>
</dbReference>
<dbReference type="PROSITE" id="PS50011">
    <property type="entry name" value="PROTEIN_KINASE_DOM"/>
    <property type="match status" value="1"/>
</dbReference>
<dbReference type="Gene3D" id="1.10.510.10">
    <property type="entry name" value="Transferase(Phosphotransferase) domain 1"/>
    <property type="match status" value="1"/>
</dbReference>